<feature type="transmembrane region" description="Helical" evidence="6">
    <location>
        <begin position="317"/>
        <end position="338"/>
    </location>
</feature>
<evidence type="ECO:0008006" key="9">
    <source>
        <dbReference type="Google" id="ProtNLM"/>
    </source>
</evidence>
<dbReference type="PANTHER" id="PTHR33529:SF2">
    <property type="entry name" value="LIPOPOLYSACCHARIDE EXPORT SYSTEM PERMEASE PROTEIN LPTG"/>
    <property type="match status" value="1"/>
</dbReference>
<dbReference type="STRING" id="1072685.IX83_02180"/>
<feature type="transmembrane region" description="Helical" evidence="6">
    <location>
        <begin position="350"/>
        <end position="370"/>
    </location>
</feature>
<keyword evidence="3 6" id="KW-0812">Transmembrane</keyword>
<evidence type="ECO:0000256" key="2">
    <source>
        <dbReference type="ARBA" id="ARBA00022475"/>
    </source>
</evidence>
<comment type="subcellular location">
    <subcellularLocation>
        <location evidence="1">Cell membrane</location>
        <topology evidence="1">Multi-pass membrane protein</topology>
    </subcellularLocation>
</comment>
<dbReference type="AlphaFoldDB" id="A0A077DBT1"/>
<name>A0A077DBT1_9BURK</name>
<feature type="transmembrane region" description="Helical" evidence="6">
    <location>
        <begin position="12"/>
        <end position="33"/>
    </location>
</feature>
<dbReference type="PANTHER" id="PTHR33529">
    <property type="entry name" value="SLR0882 PROTEIN-RELATED"/>
    <property type="match status" value="1"/>
</dbReference>
<keyword evidence="2" id="KW-1003">Cell membrane</keyword>
<keyword evidence="8" id="KW-1185">Reference proteome</keyword>
<feature type="transmembrane region" description="Helical" evidence="6">
    <location>
        <begin position="94"/>
        <end position="116"/>
    </location>
</feature>
<protein>
    <recommendedName>
        <fullName evidence="9">Permease</fullName>
    </recommendedName>
</protein>
<dbReference type="HOGENOM" id="CLU_028799_1_1_4"/>
<evidence type="ECO:0000256" key="6">
    <source>
        <dbReference type="SAM" id="Phobius"/>
    </source>
</evidence>
<dbReference type="OrthoDB" id="9776227at2"/>
<dbReference type="GO" id="GO:0055085">
    <property type="term" value="P:transmembrane transport"/>
    <property type="evidence" value="ECO:0007669"/>
    <property type="project" value="InterPro"/>
</dbReference>
<evidence type="ECO:0000256" key="3">
    <source>
        <dbReference type="ARBA" id="ARBA00022692"/>
    </source>
</evidence>
<sequence length="388" mass="43483">MKLATRYLMKEIYKYALAALLVLLGLFTFFAMMDDLDRIGKNYTIINFLTIQLIQLPVRAYDLLPVALLIGSIIALAGLAQKNELIVFRLSGMSVWRFILMLWLIAIPAMVFATFLSEQVTPWAEGKTSSLNLKYFGQAEGGKMRSGYWFREPAQDGLVRMINIGAIQENNEMSHIHVITYDEKAGVFVSLDRASKGVFKDGNIELEDVTEIQGIPESVFQKNEPLDQLTGSKISHLDRLSIKTSLSTERVLATEMKPERMSTIDLMDYIDYLQVNHLQSSRYVIALWRKVSYPFSLIVMITIAAPVAFVHIRKGGVAAKIFIGILLGVAFFMVNQLALNVGMLSKMSPWIPAVLPNLLALVVALMAVLYTEIKRTNASLWSLFKGAS</sequence>
<organism evidence="7 8">
    <name type="scientific">Basilea psittacipulmonis DSM 24701</name>
    <dbReference type="NCBI Taxonomy" id="1072685"/>
    <lineage>
        <taxon>Bacteria</taxon>
        <taxon>Pseudomonadati</taxon>
        <taxon>Pseudomonadota</taxon>
        <taxon>Betaproteobacteria</taxon>
        <taxon>Burkholderiales</taxon>
        <taxon>Alcaligenaceae</taxon>
        <taxon>Basilea</taxon>
    </lineage>
</organism>
<proteinExistence type="predicted"/>
<dbReference type="GO" id="GO:0043190">
    <property type="term" value="C:ATP-binding cassette (ABC) transporter complex"/>
    <property type="evidence" value="ECO:0007669"/>
    <property type="project" value="InterPro"/>
</dbReference>
<dbReference type="InterPro" id="IPR005495">
    <property type="entry name" value="LptG/LptF_permease"/>
</dbReference>
<accession>A0A077DBT1</accession>
<keyword evidence="5 6" id="KW-0472">Membrane</keyword>
<dbReference type="EMBL" id="CP009238">
    <property type="protein sequence ID" value="AIL32280.1"/>
    <property type="molecule type" value="Genomic_DNA"/>
</dbReference>
<dbReference type="GO" id="GO:0015920">
    <property type="term" value="P:lipopolysaccharide transport"/>
    <property type="evidence" value="ECO:0007669"/>
    <property type="project" value="TreeGrafter"/>
</dbReference>
<dbReference type="InterPro" id="IPR030923">
    <property type="entry name" value="LptG"/>
</dbReference>
<dbReference type="KEGG" id="bpsi:IX83_02180"/>
<dbReference type="eggNOG" id="COG0795">
    <property type="taxonomic scope" value="Bacteria"/>
</dbReference>
<evidence type="ECO:0000256" key="1">
    <source>
        <dbReference type="ARBA" id="ARBA00004651"/>
    </source>
</evidence>
<feature type="transmembrane region" description="Helical" evidence="6">
    <location>
        <begin position="63"/>
        <end position="82"/>
    </location>
</feature>
<keyword evidence="4 6" id="KW-1133">Transmembrane helix</keyword>
<gene>
    <name evidence="7" type="ORF">IX83_02180</name>
</gene>
<dbReference type="Proteomes" id="UP000028945">
    <property type="component" value="Chromosome"/>
</dbReference>
<evidence type="ECO:0000256" key="5">
    <source>
        <dbReference type="ARBA" id="ARBA00023136"/>
    </source>
</evidence>
<evidence type="ECO:0000256" key="4">
    <source>
        <dbReference type="ARBA" id="ARBA00022989"/>
    </source>
</evidence>
<evidence type="ECO:0000313" key="8">
    <source>
        <dbReference type="Proteomes" id="UP000028945"/>
    </source>
</evidence>
<evidence type="ECO:0000313" key="7">
    <source>
        <dbReference type="EMBL" id="AIL32280.1"/>
    </source>
</evidence>
<dbReference type="NCBIfam" id="TIGR04408">
    <property type="entry name" value="LptG_lptG"/>
    <property type="match status" value="1"/>
</dbReference>
<feature type="transmembrane region" description="Helical" evidence="6">
    <location>
        <begin position="291"/>
        <end position="310"/>
    </location>
</feature>
<dbReference type="RefSeq" id="WP_038498653.1">
    <property type="nucleotide sequence ID" value="NZ_AFWK01000020.1"/>
</dbReference>
<dbReference type="Pfam" id="PF03739">
    <property type="entry name" value="LptF_LptG"/>
    <property type="match status" value="1"/>
</dbReference>
<reference evidence="7 8" key="1">
    <citation type="journal article" date="2014" name="BMC Genomics">
        <title>A genomic perspective on a new bacterial genus and species from the Alcaligenaceae family, Basilea psittacipulmonis.</title>
        <authorList>
            <person name="Whiteson K.L."/>
            <person name="Hernandez D."/>
            <person name="Lazarevic V."/>
            <person name="Gaia N."/>
            <person name="Farinelli L."/>
            <person name="Francois P."/>
            <person name="Pilo P."/>
            <person name="Frey J."/>
            <person name="Schrenzel J."/>
        </authorList>
    </citation>
    <scope>NUCLEOTIDE SEQUENCE [LARGE SCALE GENOMIC DNA]</scope>
    <source>
        <strain evidence="7 8">DSM 24701</strain>
    </source>
</reference>